<organism evidence="2 3">
    <name type="scientific">Halobellus clavatus</name>
    <dbReference type="NCBI Taxonomy" id="660517"/>
    <lineage>
        <taxon>Archaea</taxon>
        <taxon>Methanobacteriati</taxon>
        <taxon>Methanobacteriota</taxon>
        <taxon>Stenosarchaea group</taxon>
        <taxon>Halobacteria</taxon>
        <taxon>Halobacteriales</taxon>
        <taxon>Haloferacaceae</taxon>
        <taxon>Halobellus</taxon>
    </lineage>
</organism>
<evidence type="ECO:0000259" key="1">
    <source>
        <dbReference type="Pfam" id="PF26403"/>
    </source>
</evidence>
<evidence type="ECO:0000313" key="2">
    <source>
        <dbReference type="EMBL" id="SDY40367.1"/>
    </source>
</evidence>
<dbReference type="OrthoDB" id="343008at2157"/>
<dbReference type="Pfam" id="PF26403">
    <property type="entry name" value="DUF8101"/>
    <property type="match status" value="1"/>
</dbReference>
<gene>
    <name evidence="2" type="ORF">SAMN04487946_11426</name>
</gene>
<proteinExistence type="predicted"/>
<dbReference type="STRING" id="660517.SAMN04487946_11426"/>
<protein>
    <recommendedName>
        <fullName evidence="1">DUF8101 domain-containing protein</fullName>
    </recommendedName>
</protein>
<dbReference type="EMBL" id="FNPB01000014">
    <property type="protein sequence ID" value="SDY40367.1"/>
    <property type="molecule type" value="Genomic_DNA"/>
</dbReference>
<reference evidence="3" key="1">
    <citation type="submission" date="2016-10" db="EMBL/GenBank/DDBJ databases">
        <authorList>
            <person name="Varghese N."/>
            <person name="Submissions S."/>
        </authorList>
    </citation>
    <scope>NUCLEOTIDE SEQUENCE [LARGE SCALE GENOMIC DNA]</scope>
    <source>
        <strain evidence="3">CGMCC 1.10118</strain>
    </source>
</reference>
<dbReference type="AlphaFoldDB" id="A0A1H3JKE7"/>
<dbReference type="Proteomes" id="UP000199170">
    <property type="component" value="Unassembled WGS sequence"/>
</dbReference>
<accession>A0A1H3JKE7</accession>
<dbReference type="RefSeq" id="WP_089769067.1">
    <property type="nucleotide sequence ID" value="NZ_FNPB01000014.1"/>
</dbReference>
<keyword evidence="3" id="KW-1185">Reference proteome</keyword>
<dbReference type="InterPro" id="IPR058414">
    <property type="entry name" value="DUF8101"/>
</dbReference>
<evidence type="ECO:0000313" key="3">
    <source>
        <dbReference type="Proteomes" id="UP000199170"/>
    </source>
</evidence>
<sequence length="90" mass="9788">MASSPPLPPDVQAALTQLLDAAATHVAEGEPERADELLDTVESVTANKVPTDAERERLLRGCETVRATLEVDDETAEGYLRAMRRRVDGE</sequence>
<name>A0A1H3JKE7_9EURY</name>
<feature type="domain" description="DUF8101" evidence="1">
    <location>
        <begin position="1"/>
        <end position="88"/>
    </location>
</feature>